<evidence type="ECO:0000259" key="2">
    <source>
        <dbReference type="PROSITE" id="PS50943"/>
    </source>
</evidence>
<dbReference type="EMBL" id="CP146256">
    <property type="protein sequence ID" value="XAH74640.1"/>
    <property type="molecule type" value="Genomic_DNA"/>
</dbReference>
<dbReference type="Pfam" id="PF01381">
    <property type="entry name" value="HTH_3"/>
    <property type="match status" value="1"/>
</dbReference>
<dbReference type="SMART" id="SM00530">
    <property type="entry name" value="HTH_XRE"/>
    <property type="match status" value="1"/>
</dbReference>
<protein>
    <submittedName>
        <fullName evidence="3">Helix-turn-helix domain-containing protein</fullName>
    </submittedName>
</protein>
<dbReference type="Pfam" id="PF13181">
    <property type="entry name" value="TPR_8"/>
    <property type="match status" value="1"/>
</dbReference>
<feature type="domain" description="HTH cro/C1-type" evidence="2">
    <location>
        <begin position="11"/>
        <end position="64"/>
    </location>
</feature>
<feature type="repeat" description="TPR" evidence="1">
    <location>
        <begin position="249"/>
        <end position="282"/>
    </location>
</feature>
<dbReference type="InterPro" id="IPR011990">
    <property type="entry name" value="TPR-like_helical_dom_sf"/>
</dbReference>
<dbReference type="SUPFAM" id="SSF47413">
    <property type="entry name" value="lambda repressor-like DNA-binding domains"/>
    <property type="match status" value="1"/>
</dbReference>
<dbReference type="PROSITE" id="PS50943">
    <property type="entry name" value="HTH_CROC1"/>
    <property type="match status" value="1"/>
</dbReference>
<keyword evidence="4" id="KW-1185">Reference proteome</keyword>
<dbReference type="InterPro" id="IPR001387">
    <property type="entry name" value="Cro/C1-type_HTH"/>
</dbReference>
<reference evidence="3 4" key="1">
    <citation type="submission" date="2024-02" db="EMBL/GenBank/DDBJ databases">
        <title>Bacterial strain from lacustrine sediment.</title>
        <authorList>
            <person name="Petit C."/>
            <person name="Fadhlaoui K."/>
        </authorList>
    </citation>
    <scope>NUCLEOTIDE SEQUENCE [LARGE SCALE GENOMIC DNA]</scope>
    <source>
        <strain evidence="3 4">IPX-CK</strain>
    </source>
</reference>
<accession>A0ABZ3EYL1</accession>
<dbReference type="PROSITE" id="PS50005">
    <property type="entry name" value="TPR"/>
    <property type="match status" value="1"/>
</dbReference>
<name>A0ABZ3EYL1_9FIRM</name>
<evidence type="ECO:0000313" key="3">
    <source>
        <dbReference type="EMBL" id="XAH74640.1"/>
    </source>
</evidence>
<dbReference type="InterPro" id="IPR010982">
    <property type="entry name" value="Lambda_DNA-bd_dom_sf"/>
</dbReference>
<dbReference type="CDD" id="cd00093">
    <property type="entry name" value="HTH_XRE"/>
    <property type="match status" value="1"/>
</dbReference>
<gene>
    <name evidence="3" type="ORF">V6984_02430</name>
</gene>
<evidence type="ECO:0000256" key="1">
    <source>
        <dbReference type="PROSITE-ProRule" id="PRU00339"/>
    </source>
</evidence>
<proteinExistence type="predicted"/>
<evidence type="ECO:0000313" key="4">
    <source>
        <dbReference type="Proteomes" id="UP001451571"/>
    </source>
</evidence>
<dbReference type="RefSeq" id="WP_342758224.1">
    <property type="nucleotide sequence ID" value="NZ_CP146256.1"/>
</dbReference>
<dbReference type="Gene3D" id="1.25.40.10">
    <property type="entry name" value="Tetratricopeptide repeat domain"/>
    <property type="match status" value="2"/>
</dbReference>
<dbReference type="SUPFAM" id="SSF48452">
    <property type="entry name" value="TPR-like"/>
    <property type="match status" value="1"/>
</dbReference>
<organism evidence="3 4">
    <name type="scientific">Kineothrix sedimenti</name>
    <dbReference type="NCBI Taxonomy" id="3123317"/>
    <lineage>
        <taxon>Bacteria</taxon>
        <taxon>Bacillati</taxon>
        <taxon>Bacillota</taxon>
        <taxon>Clostridia</taxon>
        <taxon>Lachnospirales</taxon>
        <taxon>Lachnospiraceae</taxon>
        <taxon>Kineothrix</taxon>
    </lineage>
</organism>
<keyword evidence="1" id="KW-0802">TPR repeat</keyword>
<sequence length="407" mass="47865">MHAPNPIGTLLKLERIKQNKGQKEVCYGICVPSYLSKIEHGSVTPDEEIVEKLFRRLGISYEGNRPEFTVYGEEIEKYFYALHYRLDTKSQYTSLLKHDLQLSYSALAIDWLLVKGLEGEQVSPQLKPLRENMSAKQRAYDTFLRFDKYTDSGQRVLDIEEAFGAVNNSFAMLRLCMAYFLHGDYSSIHRMESRIVAMALEEGNTFSLAEYYLFNGSAYACLGMEEMMMTNYSRAIRLLQNTGWKEELWGVYYNIGSTYINLNNYELALEYLQKSQEMRKTPEFLTLHKLAITYIRSNRLKEGRDYLKQMEEMLLSSQTDSELEHLIYEEALMECQKCFPEKAFLGDPKYLELLERLITVLKRERHFGFLYFYKDMVVEAYKKQRKYKQALEFEQEISSKITNERAK</sequence>
<dbReference type="Proteomes" id="UP001451571">
    <property type="component" value="Chromosome"/>
</dbReference>
<dbReference type="SMART" id="SM00028">
    <property type="entry name" value="TPR"/>
    <property type="match status" value="2"/>
</dbReference>
<dbReference type="InterPro" id="IPR019734">
    <property type="entry name" value="TPR_rpt"/>
</dbReference>